<feature type="region of interest" description="Disordered" evidence="1">
    <location>
        <begin position="27"/>
        <end position="49"/>
    </location>
</feature>
<name>A0A2S0KEW4_9ACTN</name>
<dbReference type="EMBL" id="CP027433">
    <property type="protein sequence ID" value="AVM00225.1"/>
    <property type="molecule type" value="Genomic_DNA"/>
</dbReference>
<dbReference type="OrthoDB" id="5584941at2"/>
<evidence type="ECO:0000313" key="2">
    <source>
        <dbReference type="EMBL" id="AVM00225.1"/>
    </source>
</evidence>
<evidence type="ECO:0000256" key="1">
    <source>
        <dbReference type="SAM" id="MobiDB-lite"/>
    </source>
</evidence>
<keyword evidence="3" id="KW-1185">Reference proteome</keyword>
<dbReference type="InterPro" id="IPR014710">
    <property type="entry name" value="RmlC-like_jellyroll"/>
</dbReference>
<protein>
    <recommendedName>
        <fullName evidence="4">XRE family transcriptional regulator</fullName>
    </recommendedName>
</protein>
<evidence type="ECO:0000313" key="3">
    <source>
        <dbReference type="Proteomes" id="UP000239814"/>
    </source>
</evidence>
<gene>
    <name evidence="2" type="ORF">C6V83_08010</name>
</gene>
<dbReference type="Gene3D" id="2.60.120.10">
    <property type="entry name" value="Jelly Rolls"/>
    <property type="match status" value="1"/>
</dbReference>
<dbReference type="AlphaFoldDB" id="A0A2S0KEW4"/>
<accession>A0A2S0KEW4</accession>
<evidence type="ECO:0008006" key="4">
    <source>
        <dbReference type="Google" id="ProtNLM"/>
    </source>
</evidence>
<reference evidence="2 3" key="1">
    <citation type="submission" date="2018-03" db="EMBL/GenBank/DDBJ databases">
        <title>Characteristics and genome of n-alkane degrading marine bacteria Gordonia iterans isolated from crude oil contaminated in Tae-an, South Korea.</title>
        <authorList>
            <person name="Lee S.-S."/>
            <person name="Kim H."/>
        </authorList>
    </citation>
    <scope>NUCLEOTIDE SEQUENCE [LARGE SCALE GENOMIC DNA]</scope>
    <source>
        <strain evidence="2 3">Co17</strain>
    </source>
</reference>
<dbReference type="KEGG" id="git:C6V83_08010"/>
<proteinExistence type="predicted"/>
<dbReference type="SUPFAM" id="SSF51182">
    <property type="entry name" value="RmlC-like cupins"/>
    <property type="match status" value="1"/>
</dbReference>
<dbReference type="Proteomes" id="UP000239814">
    <property type="component" value="Chromosome"/>
</dbReference>
<sequence length="178" mass="18616">MEQPEISGLIGERLREAGNARRLSVAALTPSADAPPSTSAEPTGGLPLPTLPTVPALARGIRSGVHRLLARRGAASQNRVLDVRTEDGVTTEIRALDLVPGPDSAVSGGHPRATAQLLVTAGRIRAASPEGALELNTGEALTWDGDVEHRFVALDDRPAGAVVVVHRPDATSSRHFRI</sequence>
<dbReference type="RefSeq" id="WP_105941956.1">
    <property type="nucleotide sequence ID" value="NZ_CP027433.1"/>
</dbReference>
<dbReference type="InterPro" id="IPR011051">
    <property type="entry name" value="RmlC_Cupin_sf"/>
</dbReference>
<organism evidence="2 3">
    <name type="scientific">Gordonia iterans</name>
    <dbReference type="NCBI Taxonomy" id="1004901"/>
    <lineage>
        <taxon>Bacteria</taxon>
        <taxon>Bacillati</taxon>
        <taxon>Actinomycetota</taxon>
        <taxon>Actinomycetes</taxon>
        <taxon>Mycobacteriales</taxon>
        <taxon>Gordoniaceae</taxon>
        <taxon>Gordonia</taxon>
    </lineage>
</organism>